<protein>
    <recommendedName>
        <fullName evidence="4">PDZ domain-containing protein</fullName>
    </recommendedName>
</protein>
<evidence type="ECO:0000256" key="1">
    <source>
        <dbReference type="ARBA" id="ARBA00023054"/>
    </source>
</evidence>
<evidence type="ECO:0000259" key="4">
    <source>
        <dbReference type="PROSITE" id="PS50106"/>
    </source>
</evidence>
<feature type="compositionally biased region" description="Basic and acidic residues" evidence="3">
    <location>
        <begin position="463"/>
        <end position="494"/>
    </location>
</feature>
<dbReference type="FunFam" id="2.30.42.10:FF:000028">
    <property type="entry name" value="PDZ domain containing ring finger 4"/>
    <property type="match status" value="1"/>
</dbReference>
<feature type="compositionally biased region" description="Basic and acidic residues" evidence="3">
    <location>
        <begin position="555"/>
        <end position="570"/>
    </location>
</feature>
<evidence type="ECO:0000256" key="2">
    <source>
        <dbReference type="SAM" id="Coils"/>
    </source>
</evidence>
<evidence type="ECO:0000313" key="6">
    <source>
        <dbReference type="Proteomes" id="UP000261620"/>
    </source>
</evidence>
<dbReference type="CDD" id="cd06716">
    <property type="entry name" value="PDZ2-PDZRN4-like"/>
    <property type="match status" value="1"/>
</dbReference>
<feature type="region of interest" description="Disordered" evidence="3">
    <location>
        <begin position="444"/>
        <end position="520"/>
    </location>
</feature>
<organism evidence="5 6">
    <name type="scientific">Mola mola</name>
    <name type="common">Ocean sunfish</name>
    <name type="synonym">Tetraodon mola</name>
    <dbReference type="NCBI Taxonomy" id="94237"/>
    <lineage>
        <taxon>Eukaryota</taxon>
        <taxon>Metazoa</taxon>
        <taxon>Chordata</taxon>
        <taxon>Craniata</taxon>
        <taxon>Vertebrata</taxon>
        <taxon>Euteleostomi</taxon>
        <taxon>Actinopterygii</taxon>
        <taxon>Neopterygii</taxon>
        <taxon>Teleostei</taxon>
        <taxon>Neoteleostei</taxon>
        <taxon>Acanthomorphata</taxon>
        <taxon>Eupercaria</taxon>
        <taxon>Tetraodontiformes</taxon>
        <taxon>Molidae</taxon>
        <taxon>Mola</taxon>
    </lineage>
</organism>
<dbReference type="Ensembl" id="ENSMMOT00000003037.1">
    <property type="protein sequence ID" value="ENSMMOP00000002992.1"/>
    <property type="gene ID" value="ENSMMOG00000002403.1"/>
</dbReference>
<dbReference type="Gene3D" id="2.30.42.10">
    <property type="match status" value="1"/>
</dbReference>
<reference evidence="5" key="2">
    <citation type="submission" date="2025-09" db="UniProtKB">
        <authorList>
            <consortium name="Ensembl"/>
        </authorList>
    </citation>
    <scope>IDENTIFICATION</scope>
</reference>
<name>A0A3Q3VVR6_MOLML</name>
<evidence type="ECO:0000313" key="5">
    <source>
        <dbReference type="Ensembl" id="ENSMMOP00000002992.1"/>
    </source>
</evidence>
<dbReference type="SUPFAM" id="SSF50156">
    <property type="entry name" value="PDZ domain-like"/>
    <property type="match status" value="1"/>
</dbReference>
<dbReference type="InterPro" id="IPR036034">
    <property type="entry name" value="PDZ_sf"/>
</dbReference>
<feature type="compositionally biased region" description="Polar residues" evidence="3">
    <location>
        <begin position="328"/>
        <end position="349"/>
    </location>
</feature>
<dbReference type="InterPro" id="IPR001478">
    <property type="entry name" value="PDZ"/>
</dbReference>
<evidence type="ECO:0000256" key="3">
    <source>
        <dbReference type="SAM" id="MobiDB-lite"/>
    </source>
</evidence>
<accession>A0A3Q3VVR6</accession>
<feature type="coiled-coil region" evidence="2">
    <location>
        <begin position="415"/>
        <end position="442"/>
    </location>
</feature>
<dbReference type="SMART" id="SM00228">
    <property type="entry name" value="PDZ"/>
    <property type="match status" value="1"/>
</dbReference>
<dbReference type="Pfam" id="PF00595">
    <property type="entry name" value="PDZ"/>
    <property type="match status" value="1"/>
</dbReference>
<dbReference type="PANTHER" id="PTHR15545:SF6">
    <property type="entry name" value="PDZ DOMAIN-CONTAINING RING FINGER PROTEIN 4"/>
    <property type="match status" value="1"/>
</dbReference>
<feature type="region of interest" description="Disordered" evidence="3">
    <location>
        <begin position="278"/>
        <end position="300"/>
    </location>
</feature>
<feature type="compositionally biased region" description="Polar residues" evidence="3">
    <location>
        <begin position="495"/>
        <end position="506"/>
    </location>
</feature>
<feature type="domain" description="PDZ" evidence="4">
    <location>
        <begin position="143"/>
        <end position="227"/>
    </location>
</feature>
<dbReference type="AlphaFoldDB" id="A0A3Q3VVR6"/>
<sequence>IYCNYLTCCPFSQVNARDFSKVGHEETVVESIRREPIVVQVLRHTPNRAAAAVAHNHSSTPKDVCVADVCTQTDITFEHIMALAKLRPATPPINDLKHNCLFHFCLPSCHSIHTMEHEFYECPEYLSNTPAEVERTEEYEYEEVELCRQNSQEKLGLTLCYRTDDEEETGIYVSQVEPNSIAARDGGIKEGDRILQINGCEVQDREKAVALLSSKEARSFILLVTRPEIQVNAKTPTWAQCPILTTHVMSNNSCLVSAFFFVSNCLQGYEEEMTTDTATCSSNNQDKDSGFGHSTESPEHQPLLARLHKRSPAHCLRDRWRAEHPQTRRGNTLPQDTQGQRTLSKSQGNEGVVSIHNGGGGILGLENRFQQLLELKCQIRNGGECGVYSIRHSIECSLTEQGGVDGVEMGGIGEGNGVEQELRMLNEELRSIELECQSIMQAHQLRKTHQQEHSQSSSSPGRSLKDGLKRHGRLADIHEYPERTDNDKIREKDSSSAYNTAESARSTPLGIERSPDHSLQRHVSITNQKNLRLASSISSSPIPIPKPQDPALPADDERCEKKGRTRDSRRGIPYGSPYQTTPYQGQGGSSQLSLVSVCHDPMQRSGRPGEPRLEWKVKVRADGTRYVARRPARDRILRERALRIREERSGGMTTDDDAMSEMKMGRYWSKEERKQHLARAREQRKRREFMQKSRLECLREGSASGAEGRKEINILELSQKKMMKKRNKKILDNWMTIQELMSHGARVPEGSKVHNAFLSVTTV</sequence>
<feature type="region of interest" description="Disordered" evidence="3">
    <location>
        <begin position="536"/>
        <end position="591"/>
    </location>
</feature>
<dbReference type="InterPro" id="IPR051971">
    <property type="entry name" value="E3_ubiquitin-PDZ_ligase"/>
</dbReference>
<dbReference type="Proteomes" id="UP000261620">
    <property type="component" value="Unplaced"/>
</dbReference>
<feature type="region of interest" description="Disordered" evidence="3">
    <location>
        <begin position="321"/>
        <end position="351"/>
    </location>
</feature>
<reference evidence="5" key="1">
    <citation type="submission" date="2025-08" db="UniProtKB">
        <authorList>
            <consortium name="Ensembl"/>
        </authorList>
    </citation>
    <scope>IDENTIFICATION</scope>
</reference>
<keyword evidence="6" id="KW-1185">Reference proteome</keyword>
<keyword evidence="1 2" id="KW-0175">Coiled coil</keyword>
<dbReference type="PROSITE" id="PS50106">
    <property type="entry name" value="PDZ"/>
    <property type="match status" value="1"/>
</dbReference>
<proteinExistence type="predicted"/>
<dbReference type="PANTHER" id="PTHR15545">
    <property type="entry name" value="PDZ DOMAIN CONTAINING RING FINGER PROTEIN 3, 4"/>
    <property type="match status" value="1"/>
</dbReference>